<protein>
    <recommendedName>
        <fullName evidence="6">FAD-binding PCMH-type domain-containing protein</fullName>
    </recommendedName>
</protein>
<dbReference type="PANTHER" id="PTHR42973">
    <property type="entry name" value="BINDING OXIDOREDUCTASE, PUTATIVE (AFU_ORTHOLOGUE AFUA_1G17690)-RELATED"/>
    <property type="match status" value="1"/>
</dbReference>
<sequence length="485" mass="53191">MADSVLLLEQLDHLRSLLSPAEIIEPSSAALYESHTSTWAAQKNFHPRLVVRPRSTQSLSEVLRYLSTSDLDMAVRSSGYGSASARDVVVSMECFDEFDFDAEKQIVTLGAGQLWRDYYDKMDRVAPDHHVVAARTPALGIGGSILSGGFSWLARQYGNTSDPDNMLDAEVVKLDGTILWASQERDLLWALRGAGASFCTVTKFKLRAYPCSQDIYAGPIIVPRRELALVVQGIAAMNERAETLAPQVSMDLYMVRKEQGAHMGATEDLLIVQAFDALGLEHGRSEKAFKWALEIPGAVDMTRVTNLRGVSEMHEQVTSLKGRFKTFWQPLTVPTLTEETILNAVSWFDRVGAAGGSIANSVQLVFECLCTRDSSSGPSSSSSWPRPRGMKNTIICAAGCDASSEETSDDTDELATARQLCLDAPGMILHHGGLETVRYAPNGLEEYHDLKSVFAEHLPKLLALKKLYDPRNKLKGPINLAEGQP</sequence>
<keyword evidence="5" id="KW-0560">Oxidoreductase</keyword>
<dbReference type="InterPro" id="IPR016166">
    <property type="entry name" value="FAD-bd_PCMH"/>
</dbReference>
<dbReference type="InterPro" id="IPR006094">
    <property type="entry name" value="Oxid_FAD_bind_N"/>
</dbReference>
<reference evidence="7 8" key="1">
    <citation type="submission" date="2016-04" db="EMBL/GenBank/DDBJ databases">
        <title>Draft genome of Fonsecaea erecta CBS 125763.</title>
        <authorList>
            <person name="Weiss V.A."/>
            <person name="Vicente V.A."/>
            <person name="Raittz R.T."/>
            <person name="Moreno L.F."/>
            <person name="De Souza E.M."/>
            <person name="Pedrosa F.O."/>
            <person name="Steffens M.B."/>
            <person name="Faoro H."/>
            <person name="Tadra-Sfeir M.Z."/>
            <person name="Najafzadeh M.J."/>
            <person name="Felipe M.S."/>
            <person name="Teixeira M."/>
            <person name="Sun J."/>
            <person name="Xi L."/>
            <person name="Gomes R."/>
            <person name="De Azevedo C.M."/>
            <person name="Salgado C.G."/>
            <person name="Da Silva M.B."/>
            <person name="Nascimento M.F."/>
            <person name="Queiroz-Telles F."/>
            <person name="Attili D.S."/>
            <person name="Gorbushina A."/>
        </authorList>
    </citation>
    <scope>NUCLEOTIDE SEQUENCE [LARGE SCALE GENOMIC DNA]</scope>
    <source>
        <strain evidence="7 8">CBS 125763</strain>
    </source>
</reference>
<dbReference type="GeneID" id="30012113"/>
<evidence type="ECO:0000256" key="4">
    <source>
        <dbReference type="ARBA" id="ARBA00022827"/>
    </source>
</evidence>
<dbReference type="EMBL" id="LVYI01000007">
    <property type="protein sequence ID" value="OAP57207.1"/>
    <property type="molecule type" value="Genomic_DNA"/>
</dbReference>
<dbReference type="Gene3D" id="3.40.462.20">
    <property type="match status" value="1"/>
</dbReference>
<dbReference type="PROSITE" id="PS51387">
    <property type="entry name" value="FAD_PCMH"/>
    <property type="match status" value="1"/>
</dbReference>
<dbReference type="AlphaFoldDB" id="A0A178ZBQ0"/>
<comment type="cofactor">
    <cofactor evidence="1">
        <name>FAD</name>
        <dbReference type="ChEBI" id="CHEBI:57692"/>
    </cofactor>
</comment>
<keyword evidence="3" id="KW-0285">Flavoprotein</keyword>
<keyword evidence="8" id="KW-1185">Reference proteome</keyword>
<evidence type="ECO:0000313" key="7">
    <source>
        <dbReference type="EMBL" id="OAP57207.1"/>
    </source>
</evidence>
<comment type="caution">
    <text evidence="7">The sequence shown here is derived from an EMBL/GenBank/DDBJ whole genome shotgun (WGS) entry which is preliminary data.</text>
</comment>
<keyword evidence="4" id="KW-0274">FAD</keyword>
<dbReference type="OrthoDB" id="415825at2759"/>
<accession>A0A178ZBQ0</accession>
<dbReference type="InterPro" id="IPR016169">
    <property type="entry name" value="FAD-bd_PCMH_sub2"/>
</dbReference>
<evidence type="ECO:0000259" key="6">
    <source>
        <dbReference type="PROSITE" id="PS51387"/>
    </source>
</evidence>
<evidence type="ECO:0000256" key="5">
    <source>
        <dbReference type="ARBA" id="ARBA00023002"/>
    </source>
</evidence>
<dbReference type="RefSeq" id="XP_018690574.1">
    <property type="nucleotide sequence ID" value="XM_018839453.1"/>
</dbReference>
<feature type="domain" description="FAD-binding PCMH-type" evidence="6">
    <location>
        <begin position="43"/>
        <end position="211"/>
    </location>
</feature>
<dbReference type="GO" id="GO:0071949">
    <property type="term" value="F:FAD binding"/>
    <property type="evidence" value="ECO:0007669"/>
    <property type="project" value="InterPro"/>
</dbReference>
<evidence type="ECO:0000313" key="8">
    <source>
        <dbReference type="Proteomes" id="UP000078343"/>
    </source>
</evidence>
<comment type="similarity">
    <text evidence="2">Belongs to the oxygen-dependent FAD-linked oxidoreductase family.</text>
</comment>
<dbReference type="PANTHER" id="PTHR42973:SF39">
    <property type="entry name" value="FAD-BINDING PCMH-TYPE DOMAIN-CONTAINING PROTEIN"/>
    <property type="match status" value="1"/>
</dbReference>
<dbReference type="Proteomes" id="UP000078343">
    <property type="component" value="Unassembled WGS sequence"/>
</dbReference>
<dbReference type="STRING" id="1367422.A0A178ZBQ0"/>
<organism evidence="7 8">
    <name type="scientific">Fonsecaea erecta</name>
    <dbReference type="NCBI Taxonomy" id="1367422"/>
    <lineage>
        <taxon>Eukaryota</taxon>
        <taxon>Fungi</taxon>
        <taxon>Dikarya</taxon>
        <taxon>Ascomycota</taxon>
        <taxon>Pezizomycotina</taxon>
        <taxon>Eurotiomycetes</taxon>
        <taxon>Chaetothyriomycetidae</taxon>
        <taxon>Chaetothyriales</taxon>
        <taxon>Herpotrichiellaceae</taxon>
        <taxon>Fonsecaea</taxon>
    </lineage>
</organism>
<proteinExistence type="inferred from homology"/>
<name>A0A178ZBQ0_9EURO</name>
<evidence type="ECO:0000256" key="2">
    <source>
        <dbReference type="ARBA" id="ARBA00005466"/>
    </source>
</evidence>
<dbReference type="Gene3D" id="3.30.465.10">
    <property type="match status" value="1"/>
</dbReference>
<evidence type="ECO:0000256" key="3">
    <source>
        <dbReference type="ARBA" id="ARBA00022630"/>
    </source>
</evidence>
<dbReference type="InterPro" id="IPR036318">
    <property type="entry name" value="FAD-bd_PCMH-like_sf"/>
</dbReference>
<evidence type="ECO:0000256" key="1">
    <source>
        <dbReference type="ARBA" id="ARBA00001974"/>
    </source>
</evidence>
<dbReference type="Pfam" id="PF01565">
    <property type="entry name" value="FAD_binding_4"/>
    <property type="match status" value="1"/>
</dbReference>
<dbReference type="GO" id="GO:0016491">
    <property type="term" value="F:oxidoreductase activity"/>
    <property type="evidence" value="ECO:0007669"/>
    <property type="project" value="UniProtKB-KW"/>
</dbReference>
<gene>
    <name evidence="7" type="ORF">AYL99_07945</name>
</gene>
<dbReference type="InterPro" id="IPR050416">
    <property type="entry name" value="FAD-linked_Oxidoreductase"/>
</dbReference>
<dbReference type="SUPFAM" id="SSF56176">
    <property type="entry name" value="FAD-binding/transporter-associated domain-like"/>
    <property type="match status" value="1"/>
</dbReference>